<evidence type="ECO:0000256" key="4">
    <source>
        <dbReference type="ARBA" id="ARBA00023098"/>
    </source>
</evidence>
<protein>
    <recommendedName>
        <fullName evidence="7">Enoyl-CoA hydratase domain-containing protein 3, mitochondrial</fullName>
    </recommendedName>
</protein>
<gene>
    <name evidence="8" type="primary">Echdc3_1</name>
    <name evidence="11" type="synonym">Echdc3_2</name>
    <name evidence="10" type="synonym">Echdc3_4</name>
    <name evidence="8" type="ORF">CM83_38575</name>
    <name evidence="11" type="ORF">g.52872</name>
    <name evidence="10" type="ORF">g.52875</name>
</gene>
<dbReference type="EMBL" id="GDHC01002570">
    <property type="protein sequence ID" value="JAQ16059.1"/>
    <property type="molecule type" value="Transcribed_RNA"/>
</dbReference>
<proteinExistence type="predicted"/>
<evidence type="ECO:0000256" key="3">
    <source>
        <dbReference type="ARBA" id="ARBA00022946"/>
    </source>
</evidence>
<dbReference type="InterPro" id="IPR001753">
    <property type="entry name" value="Enoyl-CoA_hydra/iso"/>
</dbReference>
<dbReference type="EMBL" id="GBRD01003231">
    <property type="protein sequence ID" value="JAG62590.1"/>
    <property type="molecule type" value="Transcribed_RNA"/>
</dbReference>
<comment type="function">
    <text evidence="6">May play a role in fatty acid biosynthesis and insulin sensitivity.</text>
</comment>
<name>A0A0A9W7G8_LYGHE</name>
<dbReference type="Pfam" id="PF00378">
    <property type="entry name" value="ECH_1"/>
    <property type="match status" value="1"/>
</dbReference>
<evidence type="ECO:0000313" key="9">
    <source>
        <dbReference type="EMBL" id="JAG62587.1"/>
    </source>
</evidence>
<dbReference type="InterPro" id="IPR014748">
    <property type="entry name" value="Enoyl-CoA_hydra_C"/>
</dbReference>
<dbReference type="SUPFAM" id="SSF52096">
    <property type="entry name" value="ClpP/crotonase"/>
    <property type="match status" value="1"/>
</dbReference>
<dbReference type="EMBL" id="GBRD01003234">
    <property type="protein sequence ID" value="JAG62587.1"/>
    <property type="molecule type" value="Transcribed_RNA"/>
</dbReference>
<keyword evidence="4" id="KW-0443">Lipid metabolism</keyword>
<evidence type="ECO:0000256" key="7">
    <source>
        <dbReference type="ARBA" id="ARBA00040545"/>
    </source>
</evidence>
<dbReference type="InterPro" id="IPR052377">
    <property type="entry name" value="Mitochondrial_ECH-domain"/>
</dbReference>
<keyword evidence="5" id="KW-0496">Mitochondrion</keyword>
<dbReference type="CDD" id="cd06558">
    <property type="entry name" value="crotonase-like"/>
    <property type="match status" value="1"/>
</dbReference>
<evidence type="ECO:0000256" key="5">
    <source>
        <dbReference type="ARBA" id="ARBA00023128"/>
    </source>
</evidence>
<evidence type="ECO:0000313" key="11">
    <source>
        <dbReference type="EMBL" id="JAQ16059.1"/>
    </source>
</evidence>
<dbReference type="PANTHER" id="PTHR43602:SF1">
    <property type="entry name" value="ENOYL-COA HYDRATASE DOMAIN-CONTAINING PROTEIN 3, MITOCHONDRIAL"/>
    <property type="match status" value="1"/>
</dbReference>
<comment type="subcellular location">
    <subcellularLocation>
        <location evidence="1">Mitochondrion</location>
    </subcellularLocation>
</comment>
<reference evidence="10" key="4">
    <citation type="journal article" date="2016" name="Gigascience">
        <title>De novo construction of an expanded transcriptome assembly for the western tarnished plant bug, Lygus hesperus.</title>
        <authorList>
            <person name="Tassone E.E."/>
            <person name="Geib S.M."/>
            <person name="Hall B."/>
            <person name="Fabrick J.A."/>
            <person name="Brent C.S."/>
            <person name="Hull J.J."/>
        </authorList>
    </citation>
    <scope>NUCLEOTIDE SEQUENCE</scope>
</reference>
<keyword evidence="3" id="KW-0809">Transit peptide</keyword>
<dbReference type="PANTHER" id="PTHR43602">
    <property type="match status" value="1"/>
</dbReference>
<dbReference type="GO" id="GO:0006631">
    <property type="term" value="P:fatty acid metabolic process"/>
    <property type="evidence" value="ECO:0007669"/>
    <property type="project" value="UniProtKB-KW"/>
</dbReference>
<dbReference type="EMBL" id="GBHO01040243">
    <property type="protein sequence ID" value="JAG03361.1"/>
    <property type="molecule type" value="Transcribed_RNA"/>
</dbReference>
<organism evidence="8">
    <name type="scientific">Lygus hesperus</name>
    <name type="common">Western plant bug</name>
    <dbReference type="NCBI Taxonomy" id="30085"/>
    <lineage>
        <taxon>Eukaryota</taxon>
        <taxon>Metazoa</taxon>
        <taxon>Ecdysozoa</taxon>
        <taxon>Arthropoda</taxon>
        <taxon>Hexapoda</taxon>
        <taxon>Insecta</taxon>
        <taxon>Pterygota</taxon>
        <taxon>Neoptera</taxon>
        <taxon>Paraneoptera</taxon>
        <taxon>Hemiptera</taxon>
        <taxon>Heteroptera</taxon>
        <taxon>Panheteroptera</taxon>
        <taxon>Cimicomorpha</taxon>
        <taxon>Miridae</taxon>
        <taxon>Mirini</taxon>
        <taxon>Lygus</taxon>
    </lineage>
</organism>
<evidence type="ECO:0000256" key="2">
    <source>
        <dbReference type="ARBA" id="ARBA00022832"/>
    </source>
</evidence>
<dbReference type="EMBL" id="GDHC01014525">
    <property type="protein sequence ID" value="JAQ04104.1"/>
    <property type="molecule type" value="Transcribed_RNA"/>
</dbReference>
<evidence type="ECO:0000313" key="8">
    <source>
        <dbReference type="EMBL" id="JAG03361.1"/>
    </source>
</evidence>
<dbReference type="Gene3D" id="3.90.226.10">
    <property type="entry name" value="2-enoyl-CoA Hydratase, Chain A, domain 1"/>
    <property type="match status" value="1"/>
</dbReference>
<sequence>MFPRTKLLKGVHGLLRRYYSELIIVQENDGIRRIVMMDDKTRNSMTIEMTNQLLHAVTYHVTGPELRAIVISSGARMFSSGHNLKDLASSEGRQVFPLFSELMLAIQSCPVPVITAVDGAAVAAGLQLVAQSDICVASTKSTFSTPGANYGVFCHTPGIPLARSVSPKTAAYMLFTGHPLTAQEAMEKGLISKVVDSSELEKEVENVCDAIRAKSKVVVSFGKKFFYRQLEMDRRTAYRKGGKVMAVALDFVDGVEGLRSFSEKRKAEWKHVKHV</sequence>
<reference evidence="8" key="1">
    <citation type="journal article" date="2014" name="PLoS ONE">
        <title>Transcriptome-Based Identification of ABC Transporters in the Western Tarnished Plant Bug Lygus hesperus.</title>
        <authorList>
            <person name="Hull J.J."/>
            <person name="Chaney K."/>
            <person name="Geib S.M."/>
            <person name="Fabrick J.A."/>
            <person name="Brent C.S."/>
            <person name="Walsh D."/>
            <person name="Lavine L.C."/>
        </authorList>
    </citation>
    <scope>NUCLEOTIDE SEQUENCE</scope>
</reference>
<dbReference type="GO" id="GO:0016836">
    <property type="term" value="F:hydro-lyase activity"/>
    <property type="evidence" value="ECO:0007669"/>
    <property type="project" value="TreeGrafter"/>
</dbReference>
<reference evidence="9" key="3">
    <citation type="submission" date="2014-09" db="EMBL/GenBank/DDBJ databases">
        <authorList>
            <person name="Magalhaes I.L.F."/>
            <person name="Oliveira U."/>
            <person name="Santos F.R."/>
            <person name="Vidigal T.H.D.A."/>
            <person name="Brescovit A.D."/>
            <person name="Santos A.J."/>
        </authorList>
    </citation>
    <scope>NUCLEOTIDE SEQUENCE</scope>
</reference>
<dbReference type="AlphaFoldDB" id="A0A0A9W7G8"/>
<accession>A0A0A9W7G8</accession>
<keyword evidence="2" id="KW-0276">Fatty acid metabolism</keyword>
<evidence type="ECO:0000313" key="10">
    <source>
        <dbReference type="EMBL" id="JAQ04104.1"/>
    </source>
</evidence>
<evidence type="ECO:0000256" key="1">
    <source>
        <dbReference type="ARBA" id="ARBA00004173"/>
    </source>
</evidence>
<evidence type="ECO:0000256" key="6">
    <source>
        <dbReference type="ARBA" id="ARBA00037410"/>
    </source>
</evidence>
<dbReference type="GO" id="GO:0005739">
    <property type="term" value="C:mitochondrion"/>
    <property type="evidence" value="ECO:0007669"/>
    <property type="project" value="UniProtKB-SubCell"/>
</dbReference>
<reference evidence="8" key="2">
    <citation type="submission" date="2014-07" db="EMBL/GenBank/DDBJ databases">
        <authorList>
            <person name="Hull J."/>
        </authorList>
    </citation>
    <scope>NUCLEOTIDE SEQUENCE</scope>
</reference>
<dbReference type="Gene3D" id="1.10.12.10">
    <property type="entry name" value="Lyase 2-enoyl-coa Hydratase, Chain A, domain 2"/>
    <property type="match status" value="1"/>
</dbReference>
<dbReference type="InterPro" id="IPR029045">
    <property type="entry name" value="ClpP/crotonase-like_dom_sf"/>
</dbReference>
<dbReference type="EMBL" id="GBRD01003232">
    <property type="protein sequence ID" value="JAG62589.1"/>
    <property type="molecule type" value="Transcribed_RNA"/>
</dbReference>